<dbReference type="InterPro" id="IPR036389">
    <property type="entry name" value="RNase_III_sf"/>
</dbReference>
<dbReference type="GO" id="GO:0006396">
    <property type="term" value="P:RNA processing"/>
    <property type="evidence" value="ECO:0007669"/>
    <property type="project" value="InterPro"/>
</dbReference>
<keyword evidence="2" id="KW-0547">Nucleotide-binding</keyword>
<dbReference type="SUPFAM" id="SSF69065">
    <property type="entry name" value="RNase III domain-like"/>
    <property type="match status" value="2"/>
</dbReference>
<keyword evidence="5" id="KW-0067">ATP-binding</keyword>
<dbReference type="InterPro" id="IPR005034">
    <property type="entry name" value="Dicer_dimerisation"/>
</dbReference>
<dbReference type="SUPFAM" id="SSF52540">
    <property type="entry name" value="P-loop containing nucleoside triphosphate hydrolases"/>
    <property type="match status" value="1"/>
</dbReference>
<feature type="region of interest" description="Disordered" evidence="6">
    <location>
        <begin position="866"/>
        <end position="890"/>
    </location>
</feature>
<dbReference type="Pfam" id="PF03368">
    <property type="entry name" value="Dicer_dimer"/>
    <property type="match status" value="1"/>
</dbReference>
<accession>A0A0D7BSY7</accession>
<evidence type="ECO:0000256" key="1">
    <source>
        <dbReference type="ARBA" id="ARBA00022737"/>
    </source>
</evidence>
<evidence type="ECO:0000313" key="9">
    <source>
        <dbReference type="Proteomes" id="UP000054007"/>
    </source>
</evidence>
<evidence type="ECO:0000313" key="8">
    <source>
        <dbReference type="EMBL" id="KIY73668.1"/>
    </source>
</evidence>
<keyword evidence="4" id="KW-0347">Helicase</keyword>
<dbReference type="GO" id="GO:0005524">
    <property type="term" value="F:ATP binding"/>
    <property type="evidence" value="ECO:0007669"/>
    <property type="project" value="UniProtKB-KW"/>
</dbReference>
<sequence>MLKRWKNQWSKDEDEGSSSAKRTATSAGLDDAPSKTDSIQHTKRRRLEENTNWPCERIVLYDPVMHEPSHILLSKIICNETQQHPFFVVYLATAQRVYEELGTCASNLWWKRALPDIERQLKLCAETDDSPDLLTRTRNKARETINRFMYILPNLNPYAMGFNVSPKFLRLVQTLKACEPVSKGFRAIVFVDSTLVATSLLELVRMLNDLSSFTPRVLDTHRTEEEQMALLEAFANNEFNLLFATTNTEDLDIPRSSLVVRWALPNDYLSHAHTYAHTAGSSSNIVLLAEQQHPVQRAVLERLSTMPTDLKQWGMEASYTTFPPATLEVLRPFSRPVSERQEGQHLTEPVTGVWIHPSSAPLHAYRFAAWFGAQDRIATAESIQYDRMELTTTFTCVVSVPGLPTDTFRSDAAMSKAVARRMACYKLCSYLLQHGLFDYKLFYPAKPIDYVPPPMPTLTSTQQGTRLYTRKRPHIWGDYSYQFDGVLYPTIIRADIVKRDGPKFAPLVLLTRAPLPDLRSVGLWFEKIVEHVPLVRAAPLQISQGQIEQLRNYLVRLLRQLSGRRDNCPLENIAYFFAPLKPKLTWTTDIPTSAVDIALSIDWDGVAAGAAGWSIPLKFGSPETVEADVQDALIKDRPGEFGKPFDIVLVRPDLTPHSAPVDRPIDDAASQSLLAYMQARSSLTITDNQQCILEVSQSTNWFDHLTPGVSGRSENKGKKYLIPEVIFKSTIPASIYRTTFLLDSIMQRIDELLIVKELNASLFAHSLREDLLRVAITSHAVGHEFNYERLEFLGDAVLKLVSSVYVVATEPQSVGMSPLHFAREALISNAPLHACAVKVDFPAYANLRPTKRAGWIIPNFNLEDDAGNPQLPNPQNITKTSSKHRKKKKRRLFDTDATHWAGDKMIADMVEGVVGASYLTGGKDLALYAMKALGAPLPRALHWSDLVRQAAVPSADISAPIKPTTIKSVERILGYSFNKPFILGQALVNSILPDVDRRLTFHQTHRTHAGVSYERLEFLGDAVLGLLAVEHIWSLSETWNPNVMTVFRASMVSNKTFAALAVHSGLSQYILIDERGKESGLERSMKNYIQAMNTLRDAEEQQARRQGRPPKPYWQDHLPPKPLADIIESIFAAVFVCEQFDTKAVEGIYDRVMRPFYEQYLDFDTTEHPFDALIAKGKDSGCADIRSVRKDAGFEVYLHDQVIGRSENRNPHVAYRSAAATALRSLEDDLGLLGRACGCSRQ</sequence>
<evidence type="ECO:0000259" key="7">
    <source>
        <dbReference type="PROSITE" id="PS50142"/>
    </source>
</evidence>
<feature type="domain" description="RNase III" evidence="7">
    <location>
        <begin position="966"/>
        <end position="1139"/>
    </location>
</feature>
<dbReference type="CDD" id="cd00593">
    <property type="entry name" value="RIBOc"/>
    <property type="match status" value="2"/>
</dbReference>
<dbReference type="Gene3D" id="3.40.50.300">
    <property type="entry name" value="P-loop containing nucleotide triphosphate hydrolases"/>
    <property type="match status" value="1"/>
</dbReference>
<dbReference type="GO" id="GO:0004386">
    <property type="term" value="F:helicase activity"/>
    <property type="evidence" value="ECO:0007669"/>
    <property type="project" value="UniProtKB-KW"/>
</dbReference>
<evidence type="ECO:0000256" key="6">
    <source>
        <dbReference type="SAM" id="MobiDB-lite"/>
    </source>
</evidence>
<evidence type="ECO:0000256" key="3">
    <source>
        <dbReference type="ARBA" id="ARBA00022801"/>
    </source>
</evidence>
<evidence type="ECO:0000256" key="2">
    <source>
        <dbReference type="ARBA" id="ARBA00022741"/>
    </source>
</evidence>
<evidence type="ECO:0000256" key="4">
    <source>
        <dbReference type="ARBA" id="ARBA00022806"/>
    </source>
</evidence>
<protein>
    <submittedName>
        <fullName evidence="8">Ribonuclease III</fullName>
    </submittedName>
</protein>
<feature type="compositionally biased region" description="Basic residues" evidence="6">
    <location>
        <begin position="881"/>
        <end position="890"/>
    </location>
</feature>
<gene>
    <name evidence="8" type="ORF">CYLTODRAFT_190486</name>
</gene>
<dbReference type="Pfam" id="PF00636">
    <property type="entry name" value="Ribonuclease_3"/>
    <property type="match status" value="2"/>
</dbReference>
<dbReference type="PANTHER" id="PTHR14950">
    <property type="entry name" value="DICER-RELATED"/>
    <property type="match status" value="1"/>
</dbReference>
<dbReference type="EMBL" id="KN880434">
    <property type="protein sequence ID" value="KIY73668.1"/>
    <property type="molecule type" value="Genomic_DNA"/>
</dbReference>
<dbReference type="PROSITE" id="PS00517">
    <property type="entry name" value="RNASE_3_1"/>
    <property type="match status" value="2"/>
</dbReference>
<dbReference type="GO" id="GO:0004525">
    <property type="term" value="F:ribonuclease III activity"/>
    <property type="evidence" value="ECO:0007669"/>
    <property type="project" value="InterPro"/>
</dbReference>
<dbReference type="Proteomes" id="UP000054007">
    <property type="component" value="Unassembled WGS sequence"/>
</dbReference>
<dbReference type="Gene3D" id="1.10.1520.10">
    <property type="entry name" value="Ribonuclease III domain"/>
    <property type="match status" value="2"/>
</dbReference>
<keyword evidence="1" id="KW-0677">Repeat</keyword>
<dbReference type="InterPro" id="IPR027417">
    <property type="entry name" value="P-loop_NTPase"/>
</dbReference>
<feature type="region of interest" description="Disordered" evidence="6">
    <location>
        <begin position="1"/>
        <end position="46"/>
    </location>
</feature>
<dbReference type="PROSITE" id="PS50142">
    <property type="entry name" value="RNASE_3_2"/>
    <property type="match status" value="2"/>
</dbReference>
<feature type="compositionally biased region" description="Polar residues" evidence="6">
    <location>
        <begin position="17"/>
        <end position="26"/>
    </location>
</feature>
<dbReference type="STRING" id="1314674.A0A0D7BSY7"/>
<proteinExistence type="predicted"/>
<reference evidence="8 9" key="1">
    <citation type="journal article" date="2015" name="Fungal Genet. Biol.">
        <title>Evolution of novel wood decay mechanisms in Agaricales revealed by the genome sequences of Fistulina hepatica and Cylindrobasidium torrendii.</title>
        <authorList>
            <person name="Floudas D."/>
            <person name="Held B.W."/>
            <person name="Riley R."/>
            <person name="Nagy L.G."/>
            <person name="Koehler G."/>
            <person name="Ransdell A.S."/>
            <person name="Younus H."/>
            <person name="Chow J."/>
            <person name="Chiniquy J."/>
            <person name="Lipzen A."/>
            <person name="Tritt A."/>
            <person name="Sun H."/>
            <person name="Haridas S."/>
            <person name="LaButti K."/>
            <person name="Ohm R.A."/>
            <person name="Kues U."/>
            <person name="Blanchette R.A."/>
            <person name="Grigoriev I.V."/>
            <person name="Minto R.E."/>
            <person name="Hibbett D.S."/>
        </authorList>
    </citation>
    <scope>NUCLEOTIDE SEQUENCE [LARGE SCALE GENOMIC DNA]</scope>
    <source>
        <strain evidence="8 9">FP15055 ss-10</strain>
    </source>
</reference>
<dbReference type="PANTHER" id="PTHR14950:SF37">
    <property type="entry name" value="ENDORIBONUCLEASE DICER"/>
    <property type="match status" value="1"/>
</dbReference>
<keyword evidence="3" id="KW-0378">Hydrolase</keyword>
<name>A0A0D7BSY7_9AGAR</name>
<dbReference type="OrthoDB" id="416741at2759"/>
<keyword evidence="9" id="KW-1185">Reference proteome</keyword>
<dbReference type="SMART" id="SM00535">
    <property type="entry name" value="RIBOc"/>
    <property type="match status" value="2"/>
</dbReference>
<feature type="domain" description="RNase III" evidence="7">
    <location>
        <begin position="742"/>
        <end position="922"/>
    </location>
</feature>
<dbReference type="InterPro" id="IPR000999">
    <property type="entry name" value="RNase_III_dom"/>
</dbReference>
<evidence type="ECO:0000256" key="5">
    <source>
        <dbReference type="ARBA" id="ARBA00022840"/>
    </source>
</evidence>
<dbReference type="AlphaFoldDB" id="A0A0D7BSY7"/>
<organism evidence="8 9">
    <name type="scientific">Cylindrobasidium torrendii FP15055 ss-10</name>
    <dbReference type="NCBI Taxonomy" id="1314674"/>
    <lineage>
        <taxon>Eukaryota</taxon>
        <taxon>Fungi</taxon>
        <taxon>Dikarya</taxon>
        <taxon>Basidiomycota</taxon>
        <taxon>Agaricomycotina</taxon>
        <taxon>Agaricomycetes</taxon>
        <taxon>Agaricomycetidae</taxon>
        <taxon>Agaricales</taxon>
        <taxon>Marasmiineae</taxon>
        <taxon>Physalacriaceae</taxon>
        <taxon>Cylindrobasidium</taxon>
    </lineage>
</organism>